<comment type="caution">
    <text evidence="2">The sequence shown here is derived from an EMBL/GenBank/DDBJ whole genome shotgun (WGS) entry which is preliminary data.</text>
</comment>
<dbReference type="PANTHER" id="PTHR42655">
    <property type="entry name" value="GLYCOGEN PHOSPHORYLASE"/>
    <property type="match status" value="1"/>
</dbReference>
<evidence type="ECO:0000313" key="3">
    <source>
        <dbReference type="Proteomes" id="UP000271925"/>
    </source>
</evidence>
<dbReference type="Gene3D" id="3.40.50.2000">
    <property type="entry name" value="Glycogen Phosphorylase B"/>
    <property type="match status" value="2"/>
</dbReference>
<comment type="similarity">
    <text evidence="1">Belongs to the glycogen phosphorylase family.</text>
</comment>
<gene>
    <name evidence="2" type="primary">glgP</name>
    <name evidence="2" type="ORF">EHT25_03230</name>
</gene>
<proteinExistence type="inferred from homology"/>
<dbReference type="InterPro" id="IPR052182">
    <property type="entry name" value="Glycogen/Maltodextrin_Phosph"/>
</dbReference>
<protein>
    <submittedName>
        <fullName evidence="2">Alpha-glucan family phosphorylase</fullName>
    </submittedName>
</protein>
<evidence type="ECO:0000313" key="2">
    <source>
        <dbReference type="EMBL" id="RRB06818.1"/>
    </source>
</evidence>
<dbReference type="SUPFAM" id="SSF53756">
    <property type="entry name" value="UDP-Glycosyltransferase/glycogen phosphorylase"/>
    <property type="match status" value="1"/>
</dbReference>
<dbReference type="Proteomes" id="UP000271925">
    <property type="component" value="Unassembled WGS sequence"/>
</dbReference>
<dbReference type="PANTHER" id="PTHR42655:SF1">
    <property type="entry name" value="GLYCOGEN PHOSPHORYLASE"/>
    <property type="match status" value="1"/>
</dbReference>
<reference evidence="2 3" key="1">
    <citation type="submission" date="2018-11" db="EMBL/GenBank/DDBJ databases">
        <authorList>
            <person name="Zhou Z."/>
            <person name="Wang G."/>
        </authorList>
    </citation>
    <scope>NUCLEOTIDE SEQUENCE [LARGE SCALE GENOMIC DNA]</scope>
    <source>
        <strain evidence="2 3">KCTC52004</strain>
    </source>
</reference>
<dbReference type="GO" id="GO:0008184">
    <property type="term" value="F:glycogen phosphorylase activity"/>
    <property type="evidence" value="ECO:0007669"/>
    <property type="project" value="InterPro"/>
</dbReference>
<dbReference type="OrthoDB" id="9760804at2"/>
<dbReference type="InterPro" id="IPR011834">
    <property type="entry name" value="Agluc_phsphrylas"/>
</dbReference>
<dbReference type="InterPro" id="IPR000811">
    <property type="entry name" value="Glyco_trans_35"/>
</dbReference>
<dbReference type="NCBIfam" id="TIGR02094">
    <property type="entry name" value="more_P_ylases"/>
    <property type="match status" value="2"/>
</dbReference>
<dbReference type="GO" id="GO:0005975">
    <property type="term" value="P:carbohydrate metabolic process"/>
    <property type="evidence" value="ECO:0007669"/>
    <property type="project" value="InterPro"/>
</dbReference>
<organism evidence="2 3">
    <name type="scientific">Larkinella rosea</name>
    <dbReference type="NCBI Taxonomy" id="2025312"/>
    <lineage>
        <taxon>Bacteria</taxon>
        <taxon>Pseudomonadati</taxon>
        <taxon>Bacteroidota</taxon>
        <taxon>Cytophagia</taxon>
        <taxon>Cytophagales</taxon>
        <taxon>Spirosomataceae</taxon>
        <taxon>Larkinella</taxon>
    </lineage>
</organism>
<dbReference type="GO" id="GO:0030170">
    <property type="term" value="F:pyridoxal phosphate binding"/>
    <property type="evidence" value="ECO:0007669"/>
    <property type="project" value="InterPro"/>
</dbReference>
<evidence type="ECO:0000256" key="1">
    <source>
        <dbReference type="ARBA" id="ARBA00006047"/>
    </source>
</evidence>
<dbReference type="EMBL" id="RQJO01000007">
    <property type="protein sequence ID" value="RRB06818.1"/>
    <property type="molecule type" value="Genomic_DNA"/>
</dbReference>
<keyword evidence="3" id="KW-1185">Reference proteome</keyword>
<dbReference type="RefSeq" id="WP_124870573.1">
    <property type="nucleotide sequence ID" value="NZ_RQJO01000007.1"/>
</dbReference>
<accession>A0A3P1C0P5</accession>
<name>A0A3P1C0P5_9BACT</name>
<dbReference type="AlphaFoldDB" id="A0A3P1C0P5"/>
<sequence length="552" mass="63191">MTKSNLPQAYRHPYEFAPQFRKSVAYFSMEFAIDQALKIYSGGLGFLAGSHMRSAFELKQNVIGIGMLWKYGYYDQTRKTDNAMDVLFREKIYGFLEDTGIKFTIEVHHTPVWVKAYYLDPKHFNTVPMFFLTTDIDENDWLARSISLRLYDSISSAKVAQCMILGLGGAKLLDELNYEPEVYHLNEAHAVSAAFHLYQKYGSADAVRKRMVFTTHTPEEAGNDKHDITQLNVMSFFGQVPLEKVREITGIDDNVFNHSLAALRLSRKANGVSKLHGEVSRHMWGSYSNIPEITHVTNAQNLRYWADPELENARKKSDVKAIAERKKSLKATLFKTVADQCGKLFDPNVLTIIWARRFAGYKRPDLLVQDHERFHQLMNNEKYPIQFIWAGKPYPSDEGATHTFNSLVYLSHLHKNMAVLTGYELALSKLLKDGSDVWLNTPVVTREASGTSGMTAAMNAGINFSTFDGWICEFAEHQKNAFIVPVVQPGLSPEERDASDRNHFFDQLENVILPMYYEKPDEWNALTLQSMNDVNGFFNSNRMATEYYEKMY</sequence>
<dbReference type="Pfam" id="PF00343">
    <property type="entry name" value="Phosphorylase"/>
    <property type="match status" value="1"/>
</dbReference>